<proteinExistence type="predicted"/>
<evidence type="ECO:0000259" key="2">
    <source>
        <dbReference type="Pfam" id="PF07589"/>
    </source>
</evidence>
<keyword evidence="1" id="KW-0732">Signal</keyword>
<dbReference type="InterPro" id="IPR013424">
    <property type="entry name" value="Ice-binding_C"/>
</dbReference>
<dbReference type="NCBIfam" id="TIGR02595">
    <property type="entry name" value="PEP_CTERM"/>
    <property type="match status" value="1"/>
</dbReference>
<evidence type="ECO:0000313" key="3">
    <source>
        <dbReference type="EMBL" id="NMQ28838.1"/>
    </source>
</evidence>
<gene>
    <name evidence="3" type="ORF">E4Q23_14370</name>
</gene>
<dbReference type="EMBL" id="SPMY01000041">
    <property type="protein sequence ID" value="NMQ28838.1"/>
    <property type="molecule type" value="Genomic_DNA"/>
</dbReference>
<feature type="chain" id="PRO_5046796753" evidence="1">
    <location>
        <begin position="22"/>
        <end position="196"/>
    </location>
</feature>
<feature type="domain" description="Ice-binding protein C-terminal" evidence="2">
    <location>
        <begin position="173"/>
        <end position="195"/>
    </location>
</feature>
<dbReference type="Pfam" id="PF07589">
    <property type="entry name" value="PEP-CTERM"/>
    <property type="match status" value="1"/>
</dbReference>
<protein>
    <submittedName>
        <fullName evidence="3">PEP-CTERM sorting domain-containing protein</fullName>
    </submittedName>
</protein>
<reference evidence="3 4" key="1">
    <citation type="submission" date="2019-03" db="EMBL/GenBank/DDBJ databases">
        <title>Metabolic reconstructions from genomes of highly enriched 'Candidatus Accumulibacter' and 'Candidatus Competibacter' bioreactor populations.</title>
        <authorList>
            <person name="Annavajhala M.K."/>
            <person name="Welles L."/>
            <person name="Abbas B."/>
            <person name="Sorokin D."/>
            <person name="Park H."/>
            <person name="Van Loosdrecht M."/>
            <person name="Chandran K."/>
        </authorList>
    </citation>
    <scope>NUCLEOTIDE SEQUENCE [LARGE SCALE GENOMIC DNA]</scope>
    <source>
        <strain evidence="3 4">SBR_S</strain>
    </source>
</reference>
<comment type="caution">
    <text evidence="3">The sequence shown here is derived from an EMBL/GenBank/DDBJ whole genome shotgun (WGS) entry which is preliminary data.</text>
</comment>
<evidence type="ECO:0000256" key="1">
    <source>
        <dbReference type="SAM" id="SignalP"/>
    </source>
</evidence>
<name>A0ABX1U051_9PROT</name>
<organism evidence="3 4">
    <name type="scientific">Candidatus Accumulibacter phosphatis</name>
    <dbReference type="NCBI Taxonomy" id="327160"/>
    <lineage>
        <taxon>Bacteria</taxon>
        <taxon>Pseudomonadati</taxon>
        <taxon>Pseudomonadota</taxon>
        <taxon>Betaproteobacteria</taxon>
        <taxon>Candidatus Accumulibacter</taxon>
    </lineage>
</organism>
<dbReference type="RefSeq" id="WP_169067293.1">
    <property type="nucleotide sequence ID" value="NZ_SPMY01000041.1"/>
</dbReference>
<sequence length="196" mass="20729">MKKTLAILATTLSILPVVANAFPIASTGEGLNVLVGGTDPIIAKYEGNSASYSNDLYLMLDSSGTPGDDGIASNDMFIFNNHLSAVGSTVTLGSFAIGTELIFRLHVNNTGYDFFTGPASRNPDAHEHARVEENWAVDTTLVSFEDLYGGAFVYNDLSFSFTNTVTTPPEPGVPEPASLALLGIGLVGLRALRRKA</sequence>
<keyword evidence="4" id="KW-1185">Reference proteome</keyword>
<dbReference type="Proteomes" id="UP000749010">
    <property type="component" value="Unassembled WGS sequence"/>
</dbReference>
<feature type="signal peptide" evidence="1">
    <location>
        <begin position="1"/>
        <end position="21"/>
    </location>
</feature>
<evidence type="ECO:0000313" key="4">
    <source>
        <dbReference type="Proteomes" id="UP000749010"/>
    </source>
</evidence>
<accession>A0ABX1U051</accession>